<dbReference type="SUPFAM" id="SSF55770">
    <property type="entry name" value="Profilin (actin-binding protein)"/>
    <property type="match status" value="1"/>
</dbReference>
<evidence type="ECO:0000256" key="4">
    <source>
        <dbReference type="ARBA" id="ARBA00023203"/>
    </source>
</evidence>
<dbReference type="PANTHER" id="PTHR11604:SF0">
    <property type="entry name" value="PROFILIN"/>
    <property type="match status" value="1"/>
</dbReference>
<comment type="subunit">
    <text evidence="6">Occurs in many kinds of cells as a complex with monomeric actin in a 1:1 ratio.</text>
</comment>
<sequence length="133" mass="14059">MSWQAYVDQNLMCPLDSEGTTLSSAALIGHDGGVWAQSPSFPAITAEESSALMTMLSTGTSETGSFTIGGVKYFVLMSEDPENKIRGKCQGGGCAINKTGQTLVVGIWAEPIQPSSCNRVVEALGEYLLSVNY</sequence>
<dbReference type="SMART" id="SM00392">
    <property type="entry name" value="PROF"/>
    <property type="match status" value="1"/>
</dbReference>
<dbReference type="InterPro" id="IPR036140">
    <property type="entry name" value="PFN_sf"/>
</dbReference>
<organism evidence="8 9">
    <name type="scientific">Chlamydomonas eustigma</name>
    <dbReference type="NCBI Taxonomy" id="1157962"/>
    <lineage>
        <taxon>Eukaryota</taxon>
        <taxon>Viridiplantae</taxon>
        <taxon>Chlorophyta</taxon>
        <taxon>core chlorophytes</taxon>
        <taxon>Chlorophyceae</taxon>
        <taxon>CS clade</taxon>
        <taxon>Chlamydomonadales</taxon>
        <taxon>Chlamydomonadaceae</taxon>
        <taxon>Chlamydomonas</taxon>
    </lineage>
</organism>
<keyword evidence="3" id="KW-0963">Cytoplasm</keyword>
<reference evidence="8 9" key="1">
    <citation type="submission" date="2017-08" db="EMBL/GenBank/DDBJ databases">
        <title>Acidophilic green algal genome provides insights into adaptation to an acidic environment.</title>
        <authorList>
            <person name="Hirooka S."/>
            <person name="Hirose Y."/>
            <person name="Kanesaki Y."/>
            <person name="Higuchi S."/>
            <person name="Fujiwara T."/>
            <person name="Onuma R."/>
            <person name="Era A."/>
            <person name="Ohbayashi R."/>
            <person name="Uzuka A."/>
            <person name="Nozaki H."/>
            <person name="Yoshikawa H."/>
            <person name="Miyagishima S.Y."/>
        </authorList>
    </citation>
    <scope>NUCLEOTIDE SEQUENCE [LARGE SCALE GENOMIC DNA]</scope>
    <source>
        <strain evidence="8 9">NIES-2499</strain>
    </source>
</reference>
<dbReference type="Proteomes" id="UP000232323">
    <property type="component" value="Unassembled WGS sequence"/>
</dbReference>
<keyword evidence="4 7" id="KW-0009">Actin-binding</keyword>
<dbReference type="GO" id="GO:0003785">
    <property type="term" value="F:actin monomer binding"/>
    <property type="evidence" value="ECO:0007669"/>
    <property type="project" value="TreeGrafter"/>
</dbReference>
<dbReference type="PANTHER" id="PTHR11604">
    <property type="entry name" value="PROFILIN"/>
    <property type="match status" value="1"/>
</dbReference>
<dbReference type="InterPro" id="IPR005455">
    <property type="entry name" value="PFN_euk"/>
</dbReference>
<dbReference type="AlphaFoldDB" id="A0A250X8N0"/>
<evidence type="ECO:0000256" key="6">
    <source>
        <dbReference type="RuleBase" id="RU003908"/>
    </source>
</evidence>
<keyword evidence="9" id="KW-1185">Reference proteome</keyword>
<comment type="subcellular location">
    <subcellularLocation>
        <location evidence="1">Cytoplasm</location>
        <location evidence="1">Cytoskeleton</location>
    </subcellularLocation>
</comment>
<dbReference type="PRINTS" id="PR00392">
    <property type="entry name" value="PROFILIN"/>
</dbReference>
<dbReference type="CDD" id="cd00148">
    <property type="entry name" value="PROF"/>
    <property type="match status" value="1"/>
</dbReference>
<dbReference type="PROSITE" id="PS00414">
    <property type="entry name" value="PROFILIN"/>
    <property type="match status" value="1"/>
</dbReference>
<comment type="caution">
    <text evidence="8">The sequence shown here is derived from an EMBL/GenBank/DDBJ whole genome shotgun (WGS) entry which is preliminary data.</text>
</comment>
<comment type="similarity">
    <text evidence="2 7">Belongs to the profilin family.</text>
</comment>
<dbReference type="Pfam" id="PF00235">
    <property type="entry name" value="Profilin"/>
    <property type="match status" value="1"/>
</dbReference>
<accession>A0A250X8N0</accession>
<keyword evidence="5 6" id="KW-0206">Cytoskeleton</keyword>
<gene>
    <name evidence="8" type="ORF">CEUSTIGMA_g6874.t1</name>
</gene>
<dbReference type="Gene3D" id="3.30.450.30">
    <property type="entry name" value="Dynein light chain 2a, cytoplasmic"/>
    <property type="match status" value="1"/>
</dbReference>
<evidence type="ECO:0000313" key="8">
    <source>
        <dbReference type="EMBL" id="GAX79433.1"/>
    </source>
</evidence>
<dbReference type="InterPro" id="IPR048278">
    <property type="entry name" value="PFN"/>
</dbReference>
<evidence type="ECO:0000256" key="3">
    <source>
        <dbReference type="ARBA" id="ARBA00022490"/>
    </source>
</evidence>
<proteinExistence type="inferred from homology"/>
<dbReference type="PRINTS" id="PR01640">
    <property type="entry name" value="PROFILINPLNT"/>
</dbReference>
<evidence type="ECO:0000313" key="9">
    <source>
        <dbReference type="Proteomes" id="UP000232323"/>
    </source>
</evidence>
<dbReference type="OrthoDB" id="421374at2759"/>
<evidence type="ECO:0000256" key="5">
    <source>
        <dbReference type="ARBA" id="ARBA00023212"/>
    </source>
</evidence>
<evidence type="ECO:0000256" key="7">
    <source>
        <dbReference type="RuleBase" id="RU003909"/>
    </source>
</evidence>
<protein>
    <recommendedName>
        <fullName evidence="7">Profilin</fullName>
    </recommendedName>
</protein>
<dbReference type="EMBL" id="BEGY01000042">
    <property type="protein sequence ID" value="GAX79433.1"/>
    <property type="molecule type" value="Genomic_DNA"/>
</dbReference>
<dbReference type="STRING" id="1157962.A0A250X8N0"/>
<evidence type="ECO:0000256" key="2">
    <source>
        <dbReference type="ARBA" id="ARBA00010058"/>
    </source>
</evidence>
<name>A0A250X8N0_9CHLO</name>
<dbReference type="GO" id="GO:0005856">
    <property type="term" value="C:cytoskeleton"/>
    <property type="evidence" value="ECO:0007669"/>
    <property type="project" value="UniProtKB-SubCell"/>
</dbReference>
<evidence type="ECO:0000256" key="1">
    <source>
        <dbReference type="ARBA" id="ARBA00004245"/>
    </source>
</evidence>
<dbReference type="InterPro" id="IPR027310">
    <property type="entry name" value="Profilin_CS"/>
</dbReference>
<dbReference type="GO" id="GO:0005938">
    <property type="term" value="C:cell cortex"/>
    <property type="evidence" value="ECO:0007669"/>
    <property type="project" value="TreeGrafter"/>
</dbReference>
<comment type="function">
    <text evidence="6">Binds to actin and affects the structure of the cytoskeleton. At high concentrations, profilin prevents the polymerization of actin, whereas it enhances it at low concentrations.</text>
</comment>